<protein>
    <submittedName>
        <fullName evidence="6">Uncharacterized protein</fullName>
    </submittedName>
</protein>
<dbReference type="GO" id="GO:0021516">
    <property type="term" value="P:dorsal spinal cord development"/>
    <property type="evidence" value="ECO:0007669"/>
    <property type="project" value="TreeGrafter"/>
</dbReference>
<evidence type="ECO:0000256" key="4">
    <source>
        <dbReference type="ARBA" id="ARBA00023180"/>
    </source>
</evidence>
<dbReference type="EMBL" id="KE667913">
    <property type="protein sequence ID" value="ERE84525.1"/>
    <property type="molecule type" value="Genomic_DNA"/>
</dbReference>
<keyword evidence="1" id="KW-0217">Developmental protein</keyword>
<feature type="region of interest" description="Disordered" evidence="5">
    <location>
        <begin position="1"/>
        <end position="64"/>
    </location>
</feature>
<dbReference type="AlphaFoldDB" id="A0A061IFN0"/>
<evidence type="ECO:0000256" key="5">
    <source>
        <dbReference type="SAM" id="MobiDB-lite"/>
    </source>
</evidence>
<feature type="compositionally biased region" description="Basic and acidic residues" evidence="5">
    <location>
        <begin position="96"/>
        <end position="122"/>
    </location>
</feature>
<dbReference type="GO" id="GO:0090090">
    <property type="term" value="P:negative regulation of canonical Wnt signaling pathway"/>
    <property type="evidence" value="ECO:0007669"/>
    <property type="project" value="TreeGrafter"/>
</dbReference>
<dbReference type="GO" id="GO:0030900">
    <property type="term" value="P:forebrain development"/>
    <property type="evidence" value="ECO:0007669"/>
    <property type="project" value="TreeGrafter"/>
</dbReference>
<evidence type="ECO:0000256" key="2">
    <source>
        <dbReference type="ARBA" id="ARBA00022525"/>
    </source>
</evidence>
<accession>A0A061IFN0</accession>
<dbReference type="InterPro" id="IPR029094">
    <property type="entry name" value="Draxin"/>
</dbReference>
<feature type="region of interest" description="Disordered" evidence="5">
    <location>
        <begin position="82"/>
        <end position="133"/>
    </location>
</feature>
<evidence type="ECO:0000256" key="3">
    <source>
        <dbReference type="ARBA" id="ARBA00022729"/>
    </source>
</evidence>
<name>A0A061IFN0_CRIGR</name>
<evidence type="ECO:0000313" key="6">
    <source>
        <dbReference type="EMBL" id="ERE84525.1"/>
    </source>
</evidence>
<evidence type="ECO:0000313" key="7">
    <source>
        <dbReference type="Proteomes" id="UP000030759"/>
    </source>
</evidence>
<sequence>MKKVEPSNDQMLEAATEESSTSLAPSMLFLTTADAATPTTEESRILPVTSLQPQAQPRSDGDVMPTLDMALFDWTDYEDLKPEAWPSAKKKGKKERNKEEREKERRGGEREKEGNEKEEKKLPVVVYACQPST</sequence>
<dbReference type="GO" id="GO:0007411">
    <property type="term" value="P:axon guidance"/>
    <property type="evidence" value="ECO:0007669"/>
    <property type="project" value="InterPro"/>
</dbReference>
<dbReference type="GO" id="GO:0021528">
    <property type="term" value="P:commissural neuron differentiation in spinal cord"/>
    <property type="evidence" value="ECO:0007669"/>
    <property type="project" value="TreeGrafter"/>
</dbReference>
<feature type="compositionally biased region" description="Low complexity" evidence="5">
    <location>
        <begin position="31"/>
        <end position="40"/>
    </location>
</feature>
<dbReference type="Proteomes" id="UP000030759">
    <property type="component" value="Unassembled WGS sequence"/>
</dbReference>
<dbReference type="Pfam" id="PF15550">
    <property type="entry name" value="Draxin"/>
    <property type="match status" value="1"/>
</dbReference>
<keyword evidence="4" id="KW-0325">Glycoprotein</keyword>
<organism evidence="6 7">
    <name type="scientific">Cricetulus griseus</name>
    <name type="common">Chinese hamster</name>
    <name type="synonym">Cricetulus barabensis griseus</name>
    <dbReference type="NCBI Taxonomy" id="10029"/>
    <lineage>
        <taxon>Eukaryota</taxon>
        <taxon>Metazoa</taxon>
        <taxon>Chordata</taxon>
        <taxon>Craniata</taxon>
        <taxon>Vertebrata</taxon>
        <taxon>Euteleostomi</taxon>
        <taxon>Mammalia</taxon>
        <taxon>Eutheria</taxon>
        <taxon>Euarchontoglires</taxon>
        <taxon>Glires</taxon>
        <taxon>Rodentia</taxon>
        <taxon>Myomorpha</taxon>
        <taxon>Muroidea</taxon>
        <taxon>Cricetidae</taxon>
        <taxon>Cricetinae</taxon>
        <taxon>Cricetulus</taxon>
    </lineage>
</organism>
<dbReference type="PANTHER" id="PTHR28610:SF1">
    <property type="entry name" value="DRAXIN"/>
    <property type="match status" value="1"/>
</dbReference>
<evidence type="ECO:0000256" key="1">
    <source>
        <dbReference type="ARBA" id="ARBA00022473"/>
    </source>
</evidence>
<dbReference type="PANTHER" id="PTHR28610">
    <property type="entry name" value="DRAXIN"/>
    <property type="match status" value="1"/>
</dbReference>
<keyword evidence="2" id="KW-0964">Secreted</keyword>
<reference evidence="7" key="1">
    <citation type="journal article" date="2013" name="Nat. Biotechnol.">
        <title>Chinese hamster genome sequenced from sorted chromosomes.</title>
        <authorList>
            <person name="Brinkrolf K."/>
            <person name="Rupp O."/>
            <person name="Laux H."/>
            <person name="Kollin F."/>
            <person name="Ernst W."/>
            <person name="Linke B."/>
            <person name="Kofler R."/>
            <person name="Romand S."/>
            <person name="Hesse F."/>
            <person name="Budach W.E."/>
            <person name="Galosy S."/>
            <person name="Muller D."/>
            <person name="Noll T."/>
            <person name="Wienberg J."/>
            <person name="Jostock T."/>
            <person name="Leonard M."/>
            <person name="Grillari J."/>
            <person name="Tauch A."/>
            <person name="Goesmann A."/>
            <person name="Helk B."/>
            <person name="Mott J.E."/>
            <person name="Puhler A."/>
            <person name="Borth N."/>
        </authorList>
    </citation>
    <scope>NUCLEOTIDE SEQUENCE [LARGE SCALE GENOMIC DNA]</scope>
    <source>
        <strain evidence="7">17A/GY</strain>
    </source>
</reference>
<gene>
    <name evidence="6" type="ORF">H671_2g5909</name>
</gene>
<dbReference type="GO" id="GO:0005576">
    <property type="term" value="C:extracellular region"/>
    <property type="evidence" value="ECO:0007669"/>
    <property type="project" value="InterPro"/>
</dbReference>
<proteinExistence type="predicted"/>
<keyword evidence="3" id="KW-0732">Signal</keyword>
<dbReference type="GO" id="GO:0016055">
    <property type="term" value="P:Wnt signaling pathway"/>
    <property type="evidence" value="ECO:0007669"/>
    <property type="project" value="InterPro"/>
</dbReference>